<keyword evidence="2" id="KW-0479">Metal-binding</keyword>
<dbReference type="EMBL" id="CP030053">
    <property type="protein sequence ID" value="QAU50357.1"/>
    <property type="molecule type" value="Genomic_DNA"/>
</dbReference>
<comment type="similarity">
    <text evidence="1">Belongs to the Gfa family.</text>
</comment>
<reference evidence="6 8" key="1">
    <citation type="submission" date="2018-06" db="EMBL/GenBank/DDBJ databases">
        <title>Comparative genomics of rhizobia nodulating Arachis hypogaea in China.</title>
        <authorList>
            <person name="Li Y."/>
        </authorList>
    </citation>
    <scope>NUCLEOTIDE SEQUENCE [LARGE SCALE GENOMIC DNA]</scope>
    <source>
        <strain evidence="6 8">CCBAU 51670</strain>
    </source>
</reference>
<dbReference type="PROSITE" id="PS51891">
    <property type="entry name" value="CENP_V_GFA"/>
    <property type="match status" value="1"/>
</dbReference>
<keyword evidence="9" id="KW-1185">Reference proteome</keyword>
<name>A0AAE5X7M8_9BRAD</name>
<dbReference type="Proteomes" id="UP000288972">
    <property type="component" value="Chromosome"/>
</dbReference>
<dbReference type="AlphaFoldDB" id="A0AAE5X7M8"/>
<dbReference type="PANTHER" id="PTHR33337">
    <property type="entry name" value="GFA DOMAIN-CONTAINING PROTEIN"/>
    <property type="match status" value="1"/>
</dbReference>
<dbReference type="EMBL" id="RDQZ01000008">
    <property type="protein sequence ID" value="RXH14216.1"/>
    <property type="molecule type" value="Genomic_DNA"/>
</dbReference>
<reference evidence="7 9" key="2">
    <citation type="submission" date="2018-10" db="EMBL/GenBank/DDBJ databases">
        <title>Bradyrhizobium sp. nov., effective nodules isolated from peanut in China.</title>
        <authorList>
            <person name="Li Y."/>
        </authorList>
    </citation>
    <scope>NUCLEOTIDE SEQUENCE [LARGE SCALE GENOMIC DNA]</scope>
    <source>
        <strain evidence="7 9">CCBAU 53426</strain>
    </source>
</reference>
<dbReference type="PANTHER" id="PTHR33337:SF40">
    <property type="entry name" value="CENP-V_GFA DOMAIN-CONTAINING PROTEIN-RELATED"/>
    <property type="match status" value="1"/>
</dbReference>
<dbReference type="GO" id="GO:0016846">
    <property type="term" value="F:carbon-sulfur lyase activity"/>
    <property type="evidence" value="ECO:0007669"/>
    <property type="project" value="InterPro"/>
</dbReference>
<sequence length="143" mass="15541">MKIEGSCHCGQITFEAEAETNEFGICHCSECQTLTGTAFNTAVPVSAAKFVLLSGTPSTYVKTAEQSGRKVLRAFCGNCGSPIYRHSLLDPSILRIGVGSIKQREAFTPVRQIWKCSALPWVDTIAGLQTFDKNPESVNLQVK</sequence>
<evidence type="ECO:0000256" key="1">
    <source>
        <dbReference type="ARBA" id="ARBA00005495"/>
    </source>
</evidence>
<gene>
    <name evidence="7" type="ORF">EAS56_13460</name>
    <name evidence="6" type="ORF">XH91_25525</name>
</gene>
<accession>A0AAE5X7M8</accession>
<evidence type="ECO:0000313" key="8">
    <source>
        <dbReference type="Proteomes" id="UP000288972"/>
    </source>
</evidence>
<organism evidence="6 8">
    <name type="scientific">Bradyrhizobium guangzhouense</name>
    <dbReference type="NCBI Taxonomy" id="1325095"/>
    <lineage>
        <taxon>Bacteria</taxon>
        <taxon>Pseudomonadati</taxon>
        <taxon>Pseudomonadota</taxon>
        <taxon>Alphaproteobacteria</taxon>
        <taxon>Hyphomicrobiales</taxon>
        <taxon>Nitrobacteraceae</taxon>
        <taxon>Bradyrhizobium</taxon>
    </lineage>
</organism>
<evidence type="ECO:0000313" key="7">
    <source>
        <dbReference type="EMBL" id="RXH14216.1"/>
    </source>
</evidence>
<dbReference type="InterPro" id="IPR011057">
    <property type="entry name" value="Mss4-like_sf"/>
</dbReference>
<dbReference type="SUPFAM" id="SSF51316">
    <property type="entry name" value="Mss4-like"/>
    <property type="match status" value="1"/>
</dbReference>
<feature type="domain" description="CENP-V/GFA" evidence="5">
    <location>
        <begin position="3"/>
        <end position="122"/>
    </location>
</feature>
<dbReference type="KEGG" id="bgz:XH91_25525"/>
<evidence type="ECO:0000256" key="4">
    <source>
        <dbReference type="ARBA" id="ARBA00023239"/>
    </source>
</evidence>
<keyword evidence="3" id="KW-0862">Zinc</keyword>
<dbReference type="Pfam" id="PF04828">
    <property type="entry name" value="GFA"/>
    <property type="match status" value="1"/>
</dbReference>
<proteinExistence type="inferred from homology"/>
<evidence type="ECO:0000259" key="5">
    <source>
        <dbReference type="PROSITE" id="PS51891"/>
    </source>
</evidence>
<dbReference type="Proteomes" id="UP000290401">
    <property type="component" value="Unassembled WGS sequence"/>
</dbReference>
<evidence type="ECO:0000313" key="9">
    <source>
        <dbReference type="Proteomes" id="UP000290401"/>
    </source>
</evidence>
<dbReference type="RefSeq" id="WP_128953138.1">
    <property type="nucleotide sequence ID" value="NZ_CP030053.1"/>
</dbReference>
<dbReference type="GO" id="GO:0046872">
    <property type="term" value="F:metal ion binding"/>
    <property type="evidence" value="ECO:0007669"/>
    <property type="project" value="UniProtKB-KW"/>
</dbReference>
<dbReference type="InterPro" id="IPR006913">
    <property type="entry name" value="CENP-V/GFA"/>
</dbReference>
<evidence type="ECO:0000313" key="6">
    <source>
        <dbReference type="EMBL" id="QAU50357.1"/>
    </source>
</evidence>
<keyword evidence="4" id="KW-0456">Lyase</keyword>
<evidence type="ECO:0000256" key="2">
    <source>
        <dbReference type="ARBA" id="ARBA00022723"/>
    </source>
</evidence>
<dbReference type="Gene3D" id="3.90.1590.10">
    <property type="entry name" value="glutathione-dependent formaldehyde- activating enzyme (gfa)"/>
    <property type="match status" value="1"/>
</dbReference>
<protein>
    <submittedName>
        <fullName evidence="6">GFA family protein</fullName>
    </submittedName>
</protein>
<evidence type="ECO:0000256" key="3">
    <source>
        <dbReference type="ARBA" id="ARBA00022833"/>
    </source>
</evidence>